<organism evidence="2 3">
    <name type="scientific">Thermomonospora echinospora</name>
    <dbReference type="NCBI Taxonomy" id="1992"/>
    <lineage>
        <taxon>Bacteria</taxon>
        <taxon>Bacillati</taxon>
        <taxon>Actinomycetota</taxon>
        <taxon>Actinomycetes</taxon>
        <taxon>Streptosporangiales</taxon>
        <taxon>Thermomonosporaceae</taxon>
        <taxon>Thermomonospora</taxon>
    </lineage>
</organism>
<name>A0A1H6A9T3_9ACTN</name>
<reference evidence="3" key="1">
    <citation type="submission" date="2016-10" db="EMBL/GenBank/DDBJ databases">
        <authorList>
            <person name="Varghese N."/>
            <person name="Submissions S."/>
        </authorList>
    </citation>
    <scope>NUCLEOTIDE SEQUENCE [LARGE SCALE GENOMIC DNA]</scope>
    <source>
        <strain evidence="3">DSM 43163</strain>
    </source>
</reference>
<feature type="transmembrane region" description="Helical" evidence="1">
    <location>
        <begin position="36"/>
        <end position="52"/>
    </location>
</feature>
<dbReference type="EMBL" id="FNVO01000005">
    <property type="protein sequence ID" value="SEG45211.1"/>
    <property type="molecule type" value="Genomic_DNA"/>
</dbReference>
<keyword evidence="1" id="KW-0812">Transmembrane</keyword>
<evidence type="ECO:0000256" key="1">
    <source>
        <dbReference type="SAM" id="Phobius"/>
    </source>
</evidence>
<accession>A0A1H6A9T3</accession>
<dbReference type="RefSeq" id="WP_103938266.1">
    <property type="nucleotide sequence ID" value="NZ_FNVO01000005.1"/>
</dbReference>
<gene>
    <name evidence="2" type="ORF">SAMN04489712_105291</name>
</gene>
<keyword evidence="1" id="KW-0472">Membrane</keyword>
<sequence>MRVSAYTKFIVAALAAVGVALNLAIGDDTLTTSEIVDLVLVGLGALGVYALPNRPAGPRP</sequence>
<keyword evidence="1" id="KW-1133">Transmembrane helix</keyword>
<dbReference type="Proteomes" id="UP000236723">
    <property type="component" value="Unassembled WGS sequence"/>
</dbReference>
<dbReference type="AlphaFoldDB" id="A0A1H6A9T3"/>
<keyword evidence="3" id="KW-1185">Reference proteome</keyword>
<evidence type="ECO:0008006" key="4">
    <source>
        <dbReference type="Google" id="ProtNLM"/>
    </source>
</evidence>
<protein>
    <recommendedName>
        <fullName evidence="4">Holin</fullName>
    </recommendedName>
</protein>
<proteinExistence type="predicted"/>
<evidence type="ECO:0000313" key="3">
    <source>
        <dbReference type="Proteomes" id="UP000236723"/>
    </source>
</evidence>
<evidence type="ECO:0000313" key="2">
    <source>
        <dbReference type="EMBL" id="SEG45211.1"/>
    </source>
</evidence>